<feature type="compositionally biased region" description="Basic residues" evidence="1">
    <location>
        <begin position="164"/>
        <end position="178"/>
    </location>
</feature>
<evidence type="ECO:0000256" key="1">
    <source>
        <dbReference type="SAM" id="MobiDB-lite"/>
    </source>
</evidence>
<dbReference type="GO" id="GO:0000150">
    <property type="term" value="F:DNA strand exchange activity"/>
    <property type="evidence" value="ECO:0007669"/>
    <property type="project" value="InterPro"/>
</dbReference>
<feature type="region of interest" description="Disordered" evidence="1">
    <location>
        <begin position="1"/>
        <end position="37"/>
    </location>
</feature>
<feature type="compositionally biased region" description="Basic residues" evidence="1">
    <location>
        <begin position="210"/>
        <end position="220"/>
    </location>
</feature>
<dbReference type="InterPro" id="IPR050639">
    <property type="entry name" value="SSR_resolvase"/>
</dbReference>
<dbReference type="Proteomes" id="UP000007947">
    <property type="component" value="Chromosome"/>
</dbReference>
<dbReference type="Pfam" id="PF00239">
    <property type="entry name" value="Resolvase"/>
    <property type="match status" value="1"/>
</dbReference>
<feature type="region of interest" description="Disordered" evidence="1">
    <location>
        <begin position="128"/>
        <end position="230"/>
    </location>
</feature>
<dbReference type="Gene3D" id="3.40.50.1390">
    <property type="entry name" value="Resolvase, N-terminal catalytic domain"/>
    <property type="match status" value="1"/>
</dbReference>
<protein>
    <recommendedName>
        <fullName evidence="2">Resolvase/invertase-type recombinase catalytic domain-containing protein</fullName>
    </recommendedName>
</protein>
<dbReference type="CDD" id="cd00338">
    <property type="entry name" value="Ser_Recombinase"/>
    <property type="match status" value="1"/>
</dbReference>
<dbReference type="SUPFAM" id="SSF53041">
    <property type="entry name" value="Resolvase-like"/>
    <property type="match status" value="1"/>
</dbReference>
<dbReference type="HOGENOM" id="CLU_1203726_0_0_11"/>
<dbReference type="PANTHER" id="PTHR30461">
    <property type="entry name" value="DNA-INVERTASE FROM LAMBDOID PROPHAGE"/>
    <property type="match status" value="1"/>
</dbReference>
<gene>
    <name evidence="3" type="ordered locus">MLP_45640</name>
</gene>
<accession>F5XE30</accession>
<proteinExistence type="predicted"/>
<reference evidence="3 4" key="1">
    <citation type="submission" date="2011-05" db="EMBL/GenBank/DDBJ databases">
        <title>Whole genome sequence of Microlunatus phosphovorus NM-1.</title>
        <authorList>
            <person name="Hosoyama A."/>
            <person name="Sasaki K."/>
            <person name="Harada T."/>
            <person name="Igarashi R."/>
            <person name="Kawakoshi A."/>
            <person name="Sasagawa M."/>
            <person name="Fukada J."/>
            <person name="Nakamura S."/>
            <person name="Katano Y."/>
            <person name="Hanada S."/>
            <person name="Kamagata Y."/>
            <person name="Nakamura N."/>
            <person name="Yamazaki S."/>
            <person name="Fujita N."/>
        </authorList>
    </citation>
    <scope>NUCLEOTIDE SEQUENCE [LARGE SCALE GENOMIC DNA]</scope>
    <source>
        <strain evidence="4">ATCC 700054 / DSM 10555 / JCM 9379 / NBRC 101784 / NCIMB 13414 / VKM Ac-1990 / NM-1</strain>
    </source>
</reference>
<evidence type="ECO:0000313" key="4">
    <source>
        <dbReference type="Proteomes" id="UP000007947"/>
    </source>
</evidence>
<name>F5XE30_MICPN</name>
<feature type="compositionally biased region" description="Basic and acidic residues" evidence="1">
    <location>
        <begin position="194"/>
        <end position="209"/>
    </location>
</feature>
<evidence type="ECO:0000313" key="3">
    <source>
        <dbReference type="EMBL" id="BAK37578.1"/>
    </source>
</evidence>
<dbReference type="GO" id="GO:0003677">
    <property type="term" value="F:DNA binding"/>
    <property type="evidence" value="ECO:0007669"/>
    <property type="project" value="InterPro"/>
</dbReference>
<dbReference type="PANTHER" id="PTHR30461:SF23">
    <property type="entry name" value="DNA RECOMBINASE-RELATED"/>
    <property type="match status" value="1"/>
</dbReference>
<dbReference type="AlphaFoldDB" id="F5XE30"/>
<dbReference type="InterPro" id="IPR036162">
    <property type="entry name" value="Resolvase-like_N_sf"/>
</dbReference>
<organism evidence="3 4">
    <name type="scientific">Microlunatus phosphovorus (strain ATCC 700054 / DSM 10555 / JCM 9379 / NBRC 101784 / NCIMB 13414 / VKM Ac-1990 / NM-1)</name>
    <dbReference type="NCBI Taxonomy" id="1032480"/>
    <lineage>
        <taxon>Bacteria</taxon>
        <taxon>Bacillati</taxon>
        <taxon>Actinomycetota</taxon>
        <taxon>Actinomycetes</taxon>
        <taxon>Propionibacteriales</taxon>
        <taxon>Propionibacteriaceae</taxon>
        <taxon>Microlunatus</taxon>
    </lineage>
</organism>
<dbReference type="STRING" id="1032480.MLP_45640"/>
<feature type="compositionally biased region" description="Basic and acidic residues" evidence="1">
    <location>
        <begin position="143"/>
        <end position="156"/>
    </location>
</feature>
<dbReference type="KEGG" id="mph:MLP_45640"/>
<dbReference type="eggNOG" id="COG1961">
    <property type="taxonomic scope" value="Bacteria"/>
</dbReference>
<dbReference type="EMBL" id="AP012204">
    <property type="protein sequence ID" value="BAK37578.1"/>
    <property type="molecule type" value="Genomic_DNA"/>
</dbReference>
<evidence type="ECO:0000259" key="2">
    <source>
        <dbReference type="SMART" id="SM00857"/>
    </source>
</evidence>
<dbReference type="InterPro" id="IPR006119">
    <property type="entry name" value="Resolv_N"/>
</dbReference>
<keyword evidence="4" id="KW-1185">Reference proteome</keyword>
<dbReference type="SMART" id="SM00857">
    <property type="entry name" value="Resolvase"/>
    <property type="match status" value="1"/>
</dbReference>
<sequence>MSASRPSIKPGGVQSRRGCRSRRSGRRIDGGRSGRSLQRPELQRMLEYIQDRPVDFVIVHKIDRLARNRADDSAIMKTILGAGAYLVSTTEGTSTTPSGRPLHGIMASIAETYSQNLATEVMRGLRQKAIPGGTPGRAPLGHLNERRFDDGREVRTSRSTGTSRVHHLGLPRLRHRQVERHPPGRRTGSPGGHLLRDLPRPRTRPDPRRAQRALRQHHPAWMRPRQPKSP</sequence>
<feature type="domain" description="Resolvase/invertase-type recombinase catalytic" evidence="2">
    <location>
        <begin position="4"/>
        <end position="134"/>
    </location>
</feature>